<keyword evidence="4" id="KW-0472">Membrane</keyword>
<proteinExistence type="predicted"/>
<dbReference type="InterPro" id="IPR029063">
    <property type="entry name" value="SAM-dependent_MTases_sf"/>
</dbReference>
<organism evidence="5 6">
    <name type="scientific">Candidatus Gottesmanbacteria bacterium GW2011_GWB1_44_11c</name>
    <dbReference type="NCBI Taxonomy" id="1618447"/>
    <lineage>
        <taxon>Bacteria</taxon>
        <taxon>Candidatus Gottesmaniibacteriota</taxon>
    </lineage>
</organism>
<sequence>MKLKIIPMLPYLFLILQILFAVFFFYLCIAFITGAPFVPSTDPVSRTMIQLAHIKKGMTVYDLGSGNGKLLFLAAEKDAVAIGLEINPFLVLLSNLRAYVSPYRERIKTYWKNLWKTDVRGANIVFVYLLPWKMDRLERKLKKELKKGSLVVSNSFIFPNLTCVRKDEKNHVYAFRIS</sequence>
<dbReference type="AlphaFoldDB" id="A0A0G1J4Q7"/>
<accession>A0A0G1J4Q7</accession>
<dbReference type="InterPro" id="IPR026170">
    <property type="entry name" value="FAM173A/B"/>
</dbReference>
<evidence type="ECO:0000256" key="3">
    <source>
        <dbReference type="ARBA" id="ARBA00022691"/>
    </source>
</evidence>
<evidence type="ECO:0000313" key="6">
    <source>
        <dbReference type="Proteomes" id="UP000034617"/>
    </source>
</evidence>
<gene>
    <name evidence="5" type="ORF">UW22_C0002G0028</name>
</gene>
<dbReference type="GO" id="GO:0032259">
    <property type="term" value="P:methylation"/>
    <property type="evidence" value="ECO:0007669"/>
    <property type="project" value="UniProtKB-KW"/>
</dbReference>
<evidence type="ECO:0000256" key="1">
    <source>
        <dbReference type="ARBA" id="ARBA00022603"/>
    </source>
</evidence>
<dbReference type="PANTHER" id="PTHR13610">
    <property type="entry name" value="METHYLTRANSFERASE DOMAIN-CONTAINING PROTEIN"/>
    <property type="match status" value="1"/>
</dbReference>
<protein>
    <recommendedName>
        <fullName evidence="7">DOT1 domain-containing protein</fullName>
    </recommendedName>
</protein>
<reference evidence="5 6" key="1">
    <citation type="journal article" date="2015" name="Nature">
        <title>rRNA introns, odd ribosomes, and small enigmatic genomes across a large radiation of phyla.</title>
        <authorList>
            <person name="Brown C.T."/>
            <person name="Hug L.A."/>
            <person name="Thomas B.C."/>
            <person name="Sharon I."/>
            <person name="Castelle C.J."/>
            <person name="Singh A."/>
            <person name="Wilkins M.J."/>
            <person name="Williams K.H."/>
            <person name="Banfield J.F."/>
        </authorList>
    </citation>
    <scope>NUCLEOTIDE SEQUENCE [LARGE SCALE GENOMIC DNA]</scope>
</reference>
<dbReference type="SUPFAM" id="SSF53335">
    <property type="entry name" value="S-adenosyl-L-methionine-dependent methyltransferases"/>
    <property type="match status" value="1"/>
</dbReference>
<dbReference type="Gene3D" id="3.40.50.150">
    <property type="entry name" value="Vaccinia Virus protein VP39"/>
    <property type="match status" value="1"/>
</dbReference>
<keyword evidence="2" id="KW-0808">Transferase</keyword>
<keyword evidence="4" id="KW-1133">Transmembrane helix</keyword>
<keyword evidence="1" id="KW-0489">Methyltransferase</keyword>
<feature type="transmembrane region" description="Helical" evidence="4">
    <location>
        <begin position="12"/>
        <end position="38"/>
    </location>
</feature>
<evidence type="ECO:0000313" key="5">
    <source>
        <dbReference type="EMBL" id="KKT39052.1"/>
    </source>
</evidence>
<dbReference type="PANTHER" id="PTHR13610:SF9">
    <property type="entry name" value="FI06469P"/>
    <property type="match status" value="1"/>
</dbReference>
<dbReference type="Proteomes" id="UP000034617">
    <property type="component" value="Unassembled WGS sequence"/>
</dbReference>
<keyword evidence="4" id="KW-0812">Transmembrane</keyword>
<evidence type="ECO:0008006" key="7">
    <source>
        <dbReference type="Google" id="ProtNLM"/>
    </source>
</evidence>
<keyword evidence="3" id="KW-0949">S-adenosyl-L-methionine</keyword>
<name>A0A0G1J4Q7_9BACT</name>
<dbReference type="EMBL" id="LCHM01000002">
    <property type="protein sequence ID" value="KKT39052.1"/>
    <property type="molecule type" value="Genomic_DNA"/>
</dbReference>
<evidence type="ECO:0000256" key="2">
    <source>
        <dbReference type="ARBA" id="ARBA00022679"/>
    </source>
</evidence>
<comment type="caution">
    <text evidence="5">The sequence shown here is derived from an EMBL/GenBank/DDBJ whole genome shotgun (WGS) entry which is preliminary data.</text>
</comment>
<dbReference type="GO" id="GO:0016279">
    <property type="term" value="F:protein-lysine N-methyltransferase activity"/>
    <property type="evidence" value="ECO:0007669"/>
    <property type="project" value="InterPro"/>
</dbReference>
<evidence type="ECO:0000256" key="4">
    <source>
        <dbReference type="SAM" id="Phobius"/>
    </source>
</evidence>
<feature type="transmembrane region" description="Helical" evidence="4">
    <location>
        <begin position="79"/>
        <end position="100"/>
    </location>
</feature>